<protein>
    <submittedName>
        <fullName evidence="1">Uncharacterized protein</fullName>
    </submittedName>
</protein>
<dbReference type="GeneTree" id="ENSGT01000000221617"/>
<sequence length="137" mass="14994">IGLSDEVAHLEKFVRVKEEHRFLLKSLLQYQSVSEGEMLIAASTSSHPPMTFSSSPTWASEPCLYQTTCRLDTFLCPKVSDRGSRKLVQLIALDSSGRPVFPIVLGGLTVYSLGDVCVCRPWPGSTQPVGGQRLGQL</sequence>
<organism evidence="1 2">
    <name type="scientific">Oncorhynchus tshawytscha</name>
    <name type="common">Chinook salmon</name>
    <name type="synonym">Salmo tshawytscha</name>
    <dbReference type="NCBI Taxonomy" id="74940"/>
    <lineage>
        <taxon>Eukaryota</taxon>
        <taxon>Metazoa</taxon>
        <taxon>Chordata</taxon>
        <taxon>Craniata</taxon>
        <taxon>Vertebrata</taxon>
        <taxon>Euteleostomi</taxon>
        <taxon>Actinopterygii</taxon>
        <taxon>Neopterygii</taxon>
        <taxon>Teleostei</taxon>
        <taxon>Protacanthopterygii</taxon>
        <taxon>Salmoniformes</taxon>
        <taxon>Salmonidae</taxon>
        <taxon>Salmoninae</taxon>
        <taxon>Oncorhynchus</taxon>
    </lineage>
</organism>
<keyword evidence="2" id="KW-1185">Reference proteome</keyword>
<evidence type="ECO:0000313" key="2">
    <source>
        <dbReference type="Proteomes" id="UP000694402"/>
    </source>
</evidence>
<reference evidence="1" key="1">
    <citation type="submission" date="2025-08" db="UniProtKB">
        <authorList>
            <consortium name="Ensembl"/>
        </authorList>
    </citation>
    <scope>IDENTIFICATION</scope>
</reference>
<reference evidence="1" key="2">
    <citation type="submission" date="2025-09" db="UniProtKB">
        <authorList>
            <consortium name="Ensembl"/>
        </authorList>
    </citation>
    <scope>IDENTIFICATION</scope>
</reference>
<dbReference type="Proteomes" id="UP000694402">
    <property type="component" value="Unassembled WGS sequence"/>
</dbReference>
<name>A0A8C8JC96_ONCTS</name>
<evidence type="ECO:0000313" key="1">
    <source>
        <dbReference type="Ensembl" id="ENSOTSP00005089209.1"/>
    </source>
</evidence>
<proteinExistence type="predicted"/>
<accession>A0A8C8JC96</accession>
<dbReference type="AlphaFoldDB" id="A0A8C8JC96"/>
<dbReference type="Ensembl" id="ENSOTST00005096850.2">
    <property type="protein sequence ID" value="ENSOTSP00005089209.1"/>
    <property type="gene ID" value="ENSOTSG00005041994.2"/>
</dbReference>